<sequence length="107" mass="12056">MQDFPTHLSATGEGLMASLGKPTRYHFETLEELRSYLENVGDGEVDFSAIPISGMAESFHYDGKGKVVTRLDDNKMFDNIEDFLCYAFQCDDEGYPHTEYVDVVSLS</sequence>
<dbReference type="EMBL" id="CP002736">
    <property type="protein sequence ID" value="AEF93887.1"/>
    <property type="molecule type" value="Genomic_DNA"/>
</dbReference>
<reference evidence="1 2" key="1">
    <citation type="submission" date="2011-05" db="EMBL/GenBank/DDBJ databases">
        <title>Complete sequence of Desulfotomaculum carboxydivorans CO-1-SRB.</title>
        <authorList>
            <consortium name="US DOE Joint Genome Institute"/>
            <person name="Lucas S."/>
            <person name="Han J."/>
            <person name="Lapidus A."/>
            <person name="Cheng J.-F."/>
            <person name="Goodwin L."/>
            <person name="Pitluck S."/>
            <person name="Peters L."/>
            <person name="Mikhailova N."/>
            <person name="Lu M."/>
            <person name="Han C."/>
            <person name="Tapia R."/>
            <person name="Land M."/>
            <person name="Hauser L."/>
            <person name="Kyrpides N."/>
            <person name="Ivanova N."/>
            <person name="Pagani I."/>
            <person name="Stams A."/>
            <person name="Plugge C."/>
            <person name="Muyzer G."/>
            <person name="Kuever J."/>
            <person name="Parshina S."/>
            <person name="Ivanova A."/>
            <person name="Nazina T."/>
            <person name="Woyke T."/>
        </authorList>
    </citation>
    <scope>NUCLEOTIDE SEQUENCE [LARGE SCALE GENOMIC DNA]</scope>
    <source>
        <strain evidence="2">DSM 14880 / VKM B-2319 / CO-1-SRB</strain>
    </source>
</reference>
<dbReference type="Proteomes" id="UP000009226">
    <property type="component" value="Chromosome"/>
</dbReference>
<keyword evidence="2" id="KW-1185">Reference proteome</keyword>
<name>F6B2Q8_DESCC</name>
<dbReference type="AlphaFoldDB" id="F6B2Q8"/>
<accession>F6B2Q8</accession>
<organism evidence="1 2">
    <name type="scientific">Desulfotomaculum nigrificans (strain DSM 14880 / VKM B-2319 / CO-1-SRB)</name>
    <name type="common">Desulfotomaculum carboxydivorans</name>
    <dbReference type="NCBI Taxonomy" id="868595"/>
    <lineage>
        <taxon>Bacteria</taxon>
        <taxon>Bacillati</taxon>
        <taxon>Bacillota</taxon>
        <taxon>Clostridia</taxon>
        <taxon>Eubacteriales</taxon>
        <taxon>Desulfotomaculaceae</taxon>
        <taxon>Desulfotomaculum</taxon>
    </lineage>
</organism>
<evidence type="ECO:0000313" key="2">
    <source>
        <dbReference type="Proteomes" id="UP000009226"/>
    </source>
</evidence>
<evidence type="ECO:0000313" key="1">
    <source>
        <dbReference type="EMBL" id="AEF93887.1"/>
    </source>
</evidence>
<proteinExistence type="predicted"/>
<gene>
    <name evidence="1" type="ordered locus">Desca_1015</name>
</gene>
<dbReference type="eggNOG" id="ENOG50345KX">
    <property type="taxonomic scope" value="Bacteria"/>
</dbReference>
<dbReference type="RefSeq" id="WP_013809972.1">
    <property type="nucleotide sequence ID" value="NC_015565.1"/>
</dbReference>
<dbReference type="HOGENOM" id="CLU_2205787_0_0_9"/>
<dbReference type="KEGG" id="dca:Desca_1015"/>
<protein>
    <submittedName>
        <fullName evidence="1">Uncharacterized protein</fullName>
    </submittedName>
</protein>